<evidence type="ECO:0000256" key="5">
    <source>
        <dbReference type="ARBA" id="ARBA00023125"/>
    </source>
</evidence>
<dbReference type="EMBL" id="JQBM01000002">
    <property type="protein sequence ID" value="KRN46708.1"/>
    <property type="molecule type" value="Genomic_DNA"/>
</dbReference>
<evidence type="ECO:0000259" key="8">
    <source>
        <dbReference type="Pfam" id="PF01316"/>
    </source>
</evidence>
<dbReference type="InterPro" id="IPR036388">
    <property type="entry name" value="WH-like_DNA-bd_sf"/>
</dbReference>
<evidence type="ECO:0000256" key="1">
    <source>
        <dbReference type="ARBA" id="ARBA00004496"/>
    </source>
</evidence>
<proteinExistence type="inferred from homology"/>
<dbReference type="PATRIC" id="fig|1629.5.peg.1000"/>
<comment type="subcellular location">
    <subcellularLocation>
        <location evidence="1 7">Cytoplasm</location>
    </subcellularLocation>
</comment>
<dbReference type="InterPro" id="IPR036390">
    <property type="entry name" value="WH_DNA-bd_sf"/>
</dbReference>
<name>A0A0R2HB35_WEIVI</name>
<dbReference type="InterPro" id="IPR020900">
    <property type="entry name" value="Arg_repress_DNA-bd"/>
</dbReference>
<comment type="pathway">
    <text evidence="7">Amino-acid biosynthesis; L-arginine biosynthesis [regulation].</text>
</comment>
<dbReference type="RefSeq" id="WP_057745900.1">
    <property type="nucleotide sequence ID" value="NZ_BJLU01000002.1"/>
</dbReference>
<dbReference type="GO" id="GO:0005737">
    <property type="term" value="C:cytoplasm"/>
    <property type="evidence" value="ECO:0007669"/>
    <property type="project" value="UniProtKB-SubCell"/>
</dbReference>
<dbReference type="Proteomes" id="UP000254621">
    <property type="component" value="Unassembled WGS sequence"/>
</dbReference>
<dbReference type="OrthoDB" id="9807089at2"/>
<accession>A0A0R2HB35</accession>
<feature type="domain" description="Arginine repressor C-terminal" evidence="9">
    <location>
        <begin position="81"/>
        <end position="145"/>
    </location>
</feature>
<keyword evidence="5 7" id="KW-0238">DNA-binding</keyword>
<dbReference type="GeneID" id="86898913"/>
<dbReference type="GO" id="GO:1900079">
    <property type="term" value="P:regulation of arginine biosynthetic process"/>
    <property type="evidence" value="ECO:0007669"/>
    <property type="project" value="UniProtKB-UniRule"/>
</dbReference>
<dbReference type="GO" id="GO:0034618">
    <property type="term" value="F:arginine binding"/>
    <property type="evidence" value="ECO:0007669"/>
    <property type="project" value="InterPro"/>
</dbReference>
<dbReference type="UniPathway" id="UPA00068"/>
<evidence type="ECO:0000256" key="3">
    <source>
        <dbReference type="ARBA" id="ARBA00022490"/>
    </source>
</evidence>
<dbReference type="Pfam" id="PF01316">
    <property type="entry name" value="Arg_repressor"/>
    <property type="match status" value="1"/>
</dbReference>
<dbReference type="SUPFAM" id="SSF46785">
    <property type="entry name" value="Winged helix' DNA-binding domain"/>
    <property type="match status" value="1"/>
</dbReference>
<dbReference type="EMBL" id="UHIV01000001">
    <property type="protein sequence ID" value="SUP53153.1"/>
    <property type="molecule type" value="Genomic_DNA"/>
</dbReference>
<dbReference type="Pfam" id="PF02863">
    <property type="entry name" value="Arg_repressor_C"/>
    <property type="match status" value="1"/>
</dbReference>
<keyword evidence="7" id="KW-0028">Amino-acid biosynthesis</keyword>
<dbReference type="InterPro" id="IPR020899">
    <property type="entry name" value="Arg_repress_C"/>
</dbReference>
<dbReference type="Proteomes" id="UP000051992">
    <property type="component" value="Unassembled WGS sequence"/>
</dbReference>
<dbReference type="GO" id="GO:0003700">
    <property type="term" value="F:DNA-binding transcription factor activity"/>
    <property type="evidence" value="ECO:0007669"/>
    <property type="project" value="UniProtKB-UniRule"/>
</dbReference>
<evidence type="ECO:0000256" key="6">
    <source>
        <dbReference type="ARBA" id="ARBA00023163"/>
    </source>
</evidence>
<dbReference type="PANTHER" id="PTHR34471">
    <property type="entry name" value="ARGININE REPRESSOR"/>
    <property type="match status" value="1"/>
</dbReference>
<reference evidence="10 12" key="1">
    <citation type="journal article" date="2015" name="Genome Announc.">
        <title>Expanding the biotechnology potential of lactobacilli through comparative genomics of 213 strains and associated genera.</title>
        <authorList>
            <person name="Sun Z."/>
            <person name="Harris H.M."/>
            <person name="McCann A."/>
            <person name="Guo C."/>
            <person name="Argimon S."/>
            <person name="Zhang W."/>
            <person name="Yang X."/>
            <person name="Jeffery I.B."/>
            <person name="Cooney J.C."/>
            <person name="Kagawa T.F."/>
            <person name="Liu W."/>
            <person name="Song Y."/>
            <person name="Salvetti E."/>
            <person name="Wrobel A."/>
            <person name="Rasinkangas P."/>
            <person name="Parkhill J."/>
            <person name="Rea M.C."/>
            <person name="O'Sullivan O."/>
            <person name="Ritari J."/>
            <person name="Douillard F.P."/>
            <person name="Paul Ross R."/>
            <person name="Yang R."/>
            <person name="Briner A.E."/>
            <person name="Felis G.E."/>
            <person name="de Vos W.M."/>
            <person name="Barrangou R."/>
            <person name="Klaenhammer T.R."/>
            <person name="Caufield P.W."/>
            <person name="Cui Y."/>
            <person name="Zhang H."/>
            <person name="O'Toole P.W."/>
        </authorList>
    </citation>
    <scope>NUCLEOTIDE SEQUENCE [LARGE SCALE GENOMIC DNA]</scope>
    <source>
        <strain evidence="10 12">DSM 20410</strain>
    </source>
</reference>
<reference evidence="11 13" key="2">
    <citation type="submission" date="2018-06" db="EMBL/GenBank/DDBJ databases">
        <authorList>
            <consortium name="Pathogen Informatics"/>
            <person name="Doyle S."/>
        </authorList>
    </citation>
    <scope>NUCLEOTIDE SEQUENCE [LARGE SCALE GENOMIC DNA]</scope>
    <source>
        <strain evidence="11 13">NCTC13645</strain>
    </source>
</reference>
<keyword evidence="7" id="KW-0678">Repressor</keyword>
<keyword evidence="4 7" id="KW-0805">Transcription regulation</keyword>
<dbReference type="Gene3D" id="3.30.1360.40">
    <property type="match status" value="1"/>
</dbReference>
<dbReference type="InterPro" id="IPR036251">
    <property type="entry name" value="Arg_repress_C_sf"/>
</dbReference>
<evidence type="ECO:0000256" key="2">
    <source>
        <dbReference type="ARBA" id="ARBA00008316"/>
    </source>
</evidence>
<comment type="similarity">
    <text evidence="2 7">Belongs to the ArgR family.</text>
</comment>
<comment type="function">
    <text evidence="7">Regulates arginine biosynthesis genes.</text>
</comment>
<keyword evidence="12" id="KW-1185">Reference proteome</keyword>
<gene>
    <name evidence="11" type="primary">argR_1</name>
    <name evidence="7" type="synonym">argR</name>
    <name evidence="10" type="ORF">IV50_GL000993</name>
    <name evidence="11" type="ORF">NCTC13645_00978</name>
</gene>
<dbReference type="GO" id="GO:0051259">
    <property type="term" value="P:protein complex oligomerization"/>
    <property type="evidence" value="ECO:0007669"/>
    <property type="project" value="InterPro"/>
</dbReference>
<evidence type="ECO:0000256" key="4">
    <source>
        <dbReference type="ARBA" id="ARBA00023015"/>
    </source>
</evidence>
<dbReference type="Gene3D" id="1.10.10.10">
    <property type="entry name" value="Winged helix-like DNA-binding domain superfamily/Winged helix DNA-binding domain"/>
    <property type="match status" value="1"/>
</dbReference>
<dbReference type="PRINTS" id="PR01467">
    <property type="entry name" value="ARGREPRESSOR"/>
</dbReference>
<evidence type="ECO:0000313" key="13">
    <source>
        <dbReference type="Proteomes" id="UP000254621"/>
    </source>
</evidence>
<keyword evidence="6 7" id="KW-0804">Transcription</keyword>
<dbReference type="InterPro" id="IPR001669">
    <property type="entry name" value="Arg_repress"/>
</dbReference>
<keyword evidence="7" id="KW-0055">Arginine biosynthesis</keyword>
<evidence type="ECO:0000259" key="9">
    <source>
        <dbReference type="Pfam" id="PF02863"/>
    </source>
</evidence>
<dbReference type="GO" id="GO:0006526">
    <property type="term" value="P:L-arginine biosynthetic process"/>
    <property type="evidence" value="ECO:0007669"/>
    <property type="project" value="UniProtKB-UniPathway"/>
</dbReference>
<dbReference type="SUPFAM" id="SSF55252">
    <property type="entry name" value="C-terminal domain of arginine repressor"/>
    <property type="match status" value="1"/>
</dbReference>
<dbReference type="HAMAP" id="MF_00173">
    <property type="entry name" value="Arg_repressor"/>
    <property type="match status" value="1"/>
</dbReference>
<evidence type="ECO:0000256" key="7">
    <source>
        <dbReference type="HAMAP-Rule" id="MF_00173"/>
    </source>
</evidence>
<feature type="domain" description="Arginine repressor DNA-binding" evidence="8">
    <location>
        <begin position="5"/>
        <end position="71"/>
    </location>
</feature>
<sequence>MKKSKVERQEAIRELVETADIRRQEDLVAALNATGWQVTQATISRDISEMQLIKVPQNDGSFRYAIMESDSSLDQLKAILNETGTKVATQNNLVFIDVLPGSGPALKTAIMAVDFQEVFGTMSDDASVLIILKTDVQGETFMQQF</sequence>
<dbReference type="PANTHER" id="PTHR34471:SF1">
    <property type="entry name" value="ARGININE REPRESSOR"/>
    <property type="match status" value="1"/>
</dbReference>
<evidence type="ECO:0000313" key="12">
    <source>
        <dbReference type="Proteomes" id="UP000051992"/>
    </source>
</evidence>
<dbReference type="GO" id="GO:0003677">
    <property type="term" value="F:DNA binding"/>
    <property type="evidence" value="ECO:0007669"/>
    <property type="project" value="UniProtKB-KW"/>
</dbReference>
<evidence type="ECO:0000313" key="11">
    <source>
        <dbReference type="EMBL" id="SUP53153.1"/>
    </source>
</evidence>
<organism evidence="10 12">
    <name type="scientific">Weissella viridescens</name>
    <name type="common">Lactobacillus viridescens</name>
    <dbReference type="NCBI Taxonomy" id="1629"/>
    <lineage>
        <taxon>Bacteria</taxon>
        <taxon>Bacillati</taxon>
        <taxon>Bacillota</taxon>
        <taxon>Bacilli</taxon>
        <taxon>Lactobacillales</taxon>
        <taxon>Lactobacillaceae</taxon>
        <taxon>Weissella</taxon>
    </lineage>
</organism>
<keyword evidence="3 7" id="KW-0963">Cytoplasm</keyword>
<dbReference type="AlphaFoldDB" id="A0A0R2HB35"/>
<dbReference type="STRING" id="1629.IV50_GL000993"/>
<evidence type="ECO:0000313" key="10">
    <source>
        <dbReference type="EMBL" id="KRN46708.1"/>
    </source>
</evidence>
<protein>
    <recommendedName>
        <fullName evidence="7">Arginine repressor</fullName>
    </recommendedName>
</protein>